<comment type="caution">
    <text evidence="2">The sequence shown here is derived from an EMBL/GenBank/DDBJ whole genome shotgun (WGS) entry which is preliminary data.</text>
</comment>
<dbReference type="PANTHER" id="PTHR37728">
    <property type="entry name" value="BNAA04G26730D PROTEIN"/>
    <property type="match status" value="1"/>
</dbReference>
<protein>
    <submittedName>
        <fullName evidence="2">Uncharacterized protein</fullName>
    </submittedName>
</protein>
<name>A0A444YLP1_ARAHY</name>
<evidence type="ECO:0000313" key="2">
    <source>
        <dbReference type="EMBL" id="RYR02769.1"/>
    </source>
</evidence>
<proteinExistence type="predicted"/>
<reference evidence="2 3" key="1">
    <citation type="submission" date="2019-01" db="EMBL/GenBank/DDBJ databases">
        <title>Sequencing of cultivated peanut Arachis hypogaea provides insights into genome evolution and oil improvement.</title>
        <authorList>
            <person name="Chen X."/>
        </authorList>
    </citation>
    <scope>NUCLEOTIDE SEQUENCE [LARGE SCALE GENOMIC DNA]</scope>
    <source>
        <strain evidence="3">cv. Fuhuasheng</strain>
        <tissue evidence="2">Leaves</tissue>
    </source>
</reference>
<keyword evidence="3" id="KW-1185">Reference proteome</keyword>
<dbReference type="Proteomes" id="UP000289738">
    <property type="component" value="Chromosome B06"/>
</dbReference>
<feature type="region of interest" description="Disordered" evidence="1">
    <location>
        <begin position="15"/>
        <end position="97"/>
    </location>
</feature>
<accession>A0A444YLP1</accession>
<sequence length="147" mass="16198">MRCFWLAPAPAIPKHATPSYSVGVPSSAPQPRQRCRAIAQTKQGPKKDVEISGSDILRALQRASASKSKSKNRNKKRVSSSSSVEPPTEQTQTAADCTSVRPLCIKPHWPAKLDDLDKRLHARHYQAENMNSYSAVAHPTINNSFHS</sequence>
<evidence type="ECO:0000256" key="1">
    <source>
        <dbReference type="SAM" id="MobiDB-lite"/>
    </source>
</evidence>
<dbReference type="EMBL" id="SDMP01000016">
    <property type="protein sequence ID" value="RYR02769.1"/>
    <property type="molecule type" value="Genomic_DNA"/>
</dbReference>
<evidence type="ECO:0000313" key="3">
    <source>
        <dbReference type="Proteomes" id="UP000289738"/>
    </source>
</evidence>
<dbReference type="PANTHER" id="PTHR37728:SF1">
    <property type="entry name" value="OS06G0132300 PROTEIN"/>
    <property type="match status" value="1"/>
</dbReference>
<organism evidence="2 3">
    <name type="scientific">Arachis hypogaea</name>
    <name type="common">Peanut</name>
    <dbReference type="NCBI Taxonomy" id="3818"/>
    <lineage>
        <taxon>Eukaryota</taxon>
        <taxon>Viridiplantae</taxon>
        <taxon>Streptophyta</taxon>
        <taxon>Embryophyta</taxon>
        <taxon>Tracheophyta</taxon>
        <taxon>Spermatophyta</taxon>
        <taxon>Magnoliopsida</taxon>
        <taxon>eudicotyledons</taxon>
        <taxon>Gunneridae</taxon>
        <taxon>Pentapetalae</taxon>
        <taxon>rosids</taxon>
        <taxon>fabids</taxon>
        <taxon>Fabales</taxon>
        <taxon>Fabaceae</taxon>
        <taxon>Papilionoideae</taxon>
        <taxon>50 kb inversion clade</taxon>
        <taxon>dalbergioids sensu lato</taxon>
        <taxon>Dalbergieae</taxon>
        <taxon>Pterocarpus clade</taxon>
        <taxon>Arachis</taxon>
    </lineage>
</organism>
<dbReference type="AlphaFoldDB" id="A0A444YLP1"/>
<feature type="compositionally biased region" description="Basic residues" evidence="1">
    <location>
        <begin position="68"/>
        <end position="78"/>
    </location>
</feature>
<gene>
    <name evidence="2" type="ORF">Ahy_B06g081587</name>
</gene>